<dbReference type="GO" id="GO:0009081">
    <property type="term" value="P:branched-chain amino acid metabolic process"/>
    <property type="evidence" value="ECO:0007669"/>
    <property type="project" value="InterPro"/>
</dbReference>
<dbReference type="EMBL" id="CAACVS010000026">
    <property type="protein sequence ID" value="VEU34356.1"/>
    <property type="molecule type" value="Genomic_DNA"/>
</dbReference>
<dbReference type="AlphaFoldDB" id="A0A448YX75"/>
<dbReference type="FunFam" id="3.30.470.10:FF:000004">
    <property type="entry name" value="Branched-chain-amino-acid aminotransferase"/>
    <property type="match status" value="1"/>
</dbReference>
<reference evidence="8 9" key="1">
    <citation type="submission" date="2019-01" db="EMBL/GenBank/DDBJ databases">
        <authorList>
            <person name="Ferrante I. M."/>
        </authorList>
    </citation>
    <scope>NUCLEOTIDE SEQUENCE [LARGE SCALE GENOMIC DNA]</scope>
    <source>
        <strain evidence="8 9">B856</strain>
    </source>
</reference>
<dbReference type="InterPro" id="IPR043132">
    <property type="entry name" value="BCAT-like_C"/>
</dbReference>
<comment type="similarity">
    <text evidence="2">Belongs to the class-IV pyridoxal-phosphate-dependent aminotransferase family.</text>
</comment>
<dbReference type="PIRSF" id="PIRSF006468">
    <property type="entry name" value="BCAT1"/>
    <property type="match status" value="1"/>
</dbReference>
<evidence type="ECO:0000256" key="6">
    <source>
        <dbReference type="PIRSR" id="PIRSR006468-1"/>
    </source>
</evidence>
<dbReference type="InterPro" id="IPR005786">
    <property type="entry name" value="B_amino_transII"/>
</dbReference>
<evidence type="ECO:0008006" key="10">
    <source>
        <dbReference type="Google" id="ProtNLM"/>
    </source>
</evidence>
<keyword evidence="9" id="KW-1185">Reference proteome</keyword>
<dbReference type="Gene3D" id="3.20.10.10">
    <property type="entry name" value="D-amino Acid Aminotransferase, subunit A, domain 2"/>
    <property type="match status" value="1"/>
</dbReference>
<comment type="cofactor">
    <cofactor evidence="1">
        <name>pyridoxal 5'-phosphate</name>
        <dbReference type="ChEBI" id="CHEBI:597326"/>
    </cofactor>
</comment>
<dbReference type="PANTHER" id="PTHR42825">
    <property type="entry name" value="AMINO ACID AMINOTRANSFERASE"/>
    <property type="match status" value="1"/>
</dbReference>
<evidence type="ECO:0000256" key="5">
    <source>
        <dbReference type="ARBA" id="ARBA00022898"/>
    </source>
</evidence>
<keyword evidence="7" id="KW-0732">Signal</keyword>
<evidence type="ECO:0000256" key="2">
    <source>
        <dbReference type="ARBA" id="ARBA00009320"/>
    </source>
</evidence>
<dbReference type="InterPro" id="IPR001544">
    <property type="entry name" value="Aminotrans_IV"/>
</dbReference>
<evidence type="ECO:0000256" key="7">
    <source>
        <dbReference type="SAM" id="SignalP"/>
    </source>
</evidence>
<dbReference type="CDD" id="cd01557">
    <property type="entry name" value="BCAT_beta_family"/>
    <property type="match status" value="1"/>
</dbReference>
<evidence type="ECO:0000313" key="9">
    <source>
        <dbReference type="Proteomes" id="UP000291116"/>
    </source>
</evidence>
<dbReference type="InterPro" id="IPR043131">
    <property type="entry name" value="BCAT-like_N"/>
</dbReference>
<organism evidence="8 9">
    <name type="scientific">Pseudo-nitzschia multistriata</name>
    <dbReference type="NCBI Taxonomy" id="183589"/>
    <lineage>
        <taxon>Eukaryota</taxon>
        <taxon>Sar</taxon>
        <taxon>Stramenopiles</taxon>
        <taxon>Ochrophyta</taxon>
        <taxon>Bacillariophyta</taxon>
        <taxon>Bacillariophyceae</taxon>
        <taxon>Bacillariophycidae</taxon>
        <taxon>Bacillariales</taxon>
        <taxon>Bacillariaceae</taxon>
        <taxon>Pseudo-nitzschia</taxon>
    </lineage>
</organism>
<keyword evidence="5" id="KW-0663">Pyridoxal phosphate</keyword>
<feature type="modified residue" description="N6-(pyridoxal phosphate)lysine" evidence="6">
    <location>
        <position position="242"/>
    </location>
</feature>
<dbReference type="InterPro" id="IPR033939">
    <property type="entry name" value="BCAT_family"/>
</dbReference>
<keyword evidence="4" id="KW-0808">Transferase</keyword>
<proteinExistence type="inferred from homology"/>
<evidence type="ECO:0000256" key="1">
    <source>
        <dbReference type="ARBA" id="ARBA00001933"/>
    </source>
</evidence>
<dbReference type="SUPFAM" id="SSF56752">
    <property type="entry name" value="D-aminoacid aminotransferase-like PLP-dependent enzymes"/>
    <property type="match status" value="1"/>
</dbReference>
<evidence type="ECO:0000313" key="8">
    <source>
        <dbReference type="EMBL" id="VEU34356.1"/>
    </source>
</evidence>
<protein>
    <recommendedName>
        <fullName evidence="10">Branched-chain-amino-acid transaminase</fullName>
    </recommendedName>
</protein>
<dbReference type="NCBIfam" id="TIGR01123">
    <property type="entry name" value="ilvE_II"/>
    <property type="match status" value="1"/>
</dbReference>
<evidence type="ECO:0000256" key="3">
    <source>
        <dbReference type="ARBA" id="ARBA00022576"/>
    </source>
</evidence>
<gene>
    <name evidence="8" type="ORF">PSNMU_V1.4_AUG-EV-PASAV3_0010880</name>
</gene>
<evidence type="ECO:0000256" key="4">
    <source>
        <dbReference type="ARBA" id="ARBA00022679"/>
    </source>
</evidence>
<feature type="signal peptide" evidence="7">
    <location>
        <begin position="1"/>
        <end position="22"/>
    </location>
</feature>
<keyword evidence="3" id="KW-0032">Aminotransferase</keyword>
<accession>A0A448YX75</accession>
<dbReference type="Pfam" id="PF01063">
    <property type="entry name" value="Aminotran_4"/>
    <property type="match status" value="1"/>
</dbReference>
<dbReference type="GO" id="GO:0004084">
    <property type="term" value="F:branched-chain-amino-acid transaminase activity"/>
    <property type="evidence" value="ECO:0007669"/>
    <property type="project" value="InterPro"/>
</dbReference>
<name>A0A448YX75_9STRA</name>
<sequence>MMFDRRAILTALLATAVSFSDAFQQPLAYGNAVGNTGSSTVLNMSTEAAAKKLPGTAQMDKPWEKLGFEFRPTNSHVQLKWKEGEGWSEPEIIKEPYVNLHIGATVLHYGQACFEGLKAFTHKDGDVYSFRPEENAARMQSSCRRIMMPELPTDLFCDAVQTVVKDNIEFVPPYGTGGALYIRPLLFGSGPRIGLQPADEYTFCIMVMPVADYYEGGLSKPVDALIIKDYDRAAPQGVGAVKVAGNYAADLLPNMESKKKGYPIGLYLDAKTQQYVEEFSTSNFVGIDNKNKKFVTPKSPSVLPSITNKSLMQIAEDEGYTVEARNVAVEELKDFDEVLAVGTAVVVTPVGSATILGQDGEEDTVYRFGEEGELGETTKRLYQRVRAIQMGDDEDTHDWNMKINND</sequence>
<dbReference type="OrthoDB" id="409992at2759"/>
<dbReference type="InterPro" id="IPR036038">
    <property type="entry name" value="Aminotransferase-like"/>
</dbReference>
<dbReference type="NCBIfam" id="NF009897">
    <property type="entry name" value="PRK13357.1"/>
    <property type="match status" value="1"/>
</dbReference>
<dbReference type="Gene3D" id="3.30.470.10">
    <property type="match status" value="1"/>
</dbReference>
<dbReference type="PANTHER" id="PTHR42825:SF2">
    <property type="entry name" value="BRANCHED-CHAIN-AMINO-ACID AMINOTRANSFERASE 3, CHLOROPLASTIC-RELATED"/>
    <property type="match status" value="1"/>
</dbReference>
<feature type="chain" id="PRO_5019223646" description="Branched-chain-amino-acid transaminase" evidence="7">
    <location>
        <begin position="23"/>
        <end position="406"/>
    </location>
</feature>
<dbReference type="Proteomes" id="UP000291116">
    <property type="component" value="Unassembled WGS sequence"/>
</dbReference>